<feature type="compositionally biased region" description="Basic and acidic residues" evidence="1">
    <location>
        <begin position="223"/>
        <end position="244"/>
    </location>
</feature>
<dbReference type="GeneID" id="85326685"/>
<proteinExistence type="predicted"/>
<feature type="compositionally biased region" description="Polar residues" evidence="1">
    <location>
        <begin position="60"/>
        <end position="73"/>
    </location>
</feature>
<dbReference type="AlphaFoldDB" id="A0AA40BFF9"/>
<dbReference type="Proteomes" id="UP001172101">
    <property type="component" value="Unassembled WGS sequence"/>
</dbReference>
<reference evidence="2" key="1">
    <citation type="submission" date="2023-06" db="EMBL/GenBank/DDBJ databases">
        <title>Genome-scale phylogeny and comparative genomics of the fungal order Sordariales.</title>
        <authorList>
            <consortium name="Lawrence Berkeley National Laboratory"/>
            <person name="Hensen N."/>
            <person name="Bonometti L."/>
            <person name="Westerberg I."/>
            <person name="Brannstrom I.O."/>
            <person name="Guillou S."/>
            <person name="Cros-Aarteil S."/>
            <person name="Calhoun S."/>
            <person name="Haridas S."/>
            <person name="Kuo A."/>
            <person name="Mondo S."/>
            <person name="Pangilinan J."/>
            <person name="Riley R."/>
            <person name="LaButti K."/>
            <person name="Andreopoulos B."/>
            <person name="Lipzen A."/>
            <person name="Chen C."/>
            <person name="Yanf M."/>
            <person name="Daum C."/>
            <person name="Ng V."/>
            <person name="Clum A."/>
            <person name="Steindorff A."/>
            <person name="Ohm R."/>
            <person name="Martin F."/>
            <person name="Silar P."/>
            <person name="Natvig D."/>
            <person name="Lalanne C."/>
            <person name="Gautier V."/>
            <person name="Ament-velasquez S.L."/>
            <person name="Kruys A."/>
            <person name="Hutchinson M.I."/>
            <person name="Powell A.J."/>
            <person name="Barry K."/>
            <person name="Miller A.N."/>
            <person name="Grigoriev I.V."/>
            <person name="Debuchy R."/>
            <person name="Gladieux P."/>
            <person name="Thoren M.H."/>
            <person name="Johannesson H."/>
        </authorList>
    </citation>
    <scope>NUCLEOTIDE SEQUENCE</scope>
    <source>
        <strain evidence="2">SMH2392-1A</strain>
    </source>
</reference>
<sequence>MPPAAQDDGDETIYLGHSDFLDYNDDPQPRRSDRTTKTSRPANESDRAASNQRRKRGAAETNNSGPTGDSVTQKRQRRGSQQRTIDFEEVYQNGNAEEKHFIVEWPKETGKWYILLCEEHHKHFHRHPLLGAAKHLNGRQHGNLNKDYSNAVKKLGILVQNCTEEKAKLNNQVLRDFLLTHQYQDDSHQVTQGENARESHAGSAHLQDDTNCQSSTSAAQAAHQDRHEEPKGKHENPKAKKSRDYSGILNPDVGKVYRAHHKGKVYTCLILPLGSFQSTGVEGDFYDSYLAHEIPVCYDTTGKSGGAIIGWAAEYQDRRRSARGRRFPTLFFDHVEVPDEGHVKISDDRKALIWVLASKLSSFDLDDPECRKAKGQPE</sequence>
<comment type="caution">
    <text evidence="2">The sequence shown here is derived from an EMBL/GenBank/DDBJ whole genome shotgun (WGS) entry which is preliminary data.</text>
</comment>
<dbReference type="EMBL" id="JAUIRO010000001">
    <property type="protein sequence ID" value="KAK0733211.1"/>
    <property type="molecule type" value="Genomic_DNA"/>
</dbReference>
<name>A0AA40BFF9_9PEZI</name>
<protein>
    <submittedName>
        <fullName evidence="2">Uncharacterized protein</fullName>
    </submittedName>
</protein>
<accession>A0AA40BFF9</accession>
<feature type="region of interest" description="Disordered" evidence="1">
    <location>
        <begin position="1"/>
        <end position="87"/>
    </location>
</feature>
<feature type="compositionally biased region" description="Low complexity" evidence="1">
    <location>
        <begin position="213"/>
        <end position="222"/>
    </location>
</feature>
<feature type="compositionally biased region" description="Basic and acidic residues" evidence="1">
    <location>
        <begin position="27"/>
        <end position="36"/>
    </location>
</feature>
<feature type="region of interest" description="Disordered" evidence="1">
    <location>
        <begin position="188"/>
        <end position="247"/>
    </location>
</feature>
<keyword evidence="3" id="KW-1185">Reference proteome</keyword>
<dbReference type="RefSeq" id="XP_060302088.1">
    <property type="nucleotide sequence ID" value="XM_060443415.1"/>
</dbReference>
<evidence type="ECO:0000256" key="1">
    <source>
        <dbReference type="SAM" id="MobiDB-lite"/>
    </source>
</evidence>
<evidence type="ECO:0000313" key="3">
    <source>
        <dbReference type="Proteomes" id="UP001172101"/>
    </source>
</evidence>
<evidence type="ECO:0000313" key="2">
    <source>
        <dbReference type="EMBL" id="KAK0733211.1"/>
    </source>
</evidence>
<organism evidence="2 3">
    <name type="scientific">Lasiosphaeria miniovina</name>
    <dbReference type="NCBI Taxonomy" id="1954250"/>
    <lineage>
        <taxon>Eukaryota</taxon>
        <taxon>Fungi</taxon>
        <taxon>Dikarya</taxon>
        <taxon>Ascomycota</taxon>
        <taxon>Pezizomycotina</taxon>
        <taxon>Sordariomycetes</taxon>
        <taxon>Sordariomycetidae</taxon>
        <taxon>Sordariales</taxon>
        <taxon>Lasiosphaeriaceae</taxon>
        <taxon>Lasiosphaeria</taxon>
    </lineage>
</organism>
<gene>
    <name evidence="2" type="ORF">B0T26DRAFT_7372</name>
</gene>